<dbReference type="Gene3D" id="3.30.460.10">
    <property type="entry name" value="Beta Polymerase, domain 2"/>
    <property type="match status" value="1"/>
</dbReference>
<evidence type="ECO:0000256" key="5">
    <source>
        <dbReference type="ARBA" id="ARBA00022723"/>
    </source>
</evidence>
<dbReference type="InterPro" id="IPR043519">
    <property type="entry name" value="NT_sf"/>
</dbReference>
<dbReference type="GO" id="GO:0016779">
    <property type="term" value="F:nucleotidyltransferase activity"/>
    <property type="evidence" value="ECO:0007669"/>
    <property type="project" value="UniProtKB-KW"/>
</dbReference>
<dbReference type="Pfam" id="PF12627">
    <property type="entry name" value="PolyA_pol_RNAbd"/>
    <property type="match status" value="1"/>
</dbReference>
<dbReference type="SUPFAM" id="SSF81301">
    <property type="entry name" value="Nucleotidyltransferase"/>
    <property type="match status" value="1"/>
</dbReference>
<keyword evidence="8 9" id="KW-0694">RNA-binding</keyword>
<evidence type="ECO:0000256" key="3">
    <source>
        <dbReference type="ARBA" id="ARBA00022694"/>
    </source>
</evidence>
<dbReference type="Pfam" id="PF01743">
    <property type="entry name" value="PolyA_pol"/>
    <property type="match status" value="1"/>
</dbReference>
<evidence type="ECO:0000313" key="14">
    <source>
        <dbReference type="Proteomes" id="UP000613208"/>
    </source>
</evidence>
<keyword evidence="4 13" id="KW-0548">Nucleotidyltransferase</keyword>
<comment type="caution">
    <text evidence="13">The sequence shown here is derived from an EMBL/GenBank/DDBJ whole genome shotgun (WGS) entry which is preliminary data.</text>
</comment>
<dbReference type="Gene3D" id="1.10.246.80">
    <property type="match status" value="1"/>
</dbReference>
<dbReference type="GO" id="GO:0000049">
    <property type="term" value="F:tRNA binding"/>
    <property type="evidence" value="ECO:0007669"/>
    <property type="project" value="TreeGrafter"/>
</dbReference>
<dbReference type="GO" id="GO:0046872">
    <property type="term" value="F:metal ion binding"/>
    <property type="evidence" value="ECO:0007669"/>
    <property type="project" value="UniProtKB-KW"/>
</dbReference>
<reference evidence="13" key="1">
    <citation type="submission" date="2020-06" db="EMBL/GenBank/DDBJ databases">
        <title>Characterization of fructooligosaccharide metabolism and fructooligosaccharide-degrading enzymes in human commensal butyrate producers.</title>
        <authorList>
            <person name="Tanno H."/>
            <person name="Fujii T."/>
            <person name="Hirano K."/>
            <person name="Maeno S."/>
            <person name="Tonozuka T."/>
            <person name="Sakamoto M."/>
            <person name="Ohkuma M."/>
            <person name="Tochio T."/>
            <person name="Endo A."/>
        </authorList>
    </citation>
    <scope>NUCLEOTIDE SEQUENCE</scope>
    <source>
        <strain evidence="13">JCM 17466</strain>
    </source>
</reference>
<feature type="domain" description="CCA-adding enzyme C-terminal" evidence="12">
    <location>
        <begin position="295"/>
        <end position="441"/>
    </location>
</feature>
<protein>
    <submittedName>
        <fullName evidence="13">Polynucleotide adenylyltransferase</fullName>
    </submittedName>
</protein>
<gene>
    <name evidence="13" type="ORF">ANBU17_07100</name>
</gene>
<dbReference type="Proteomes" id="UP000613208">
    <property type="component" value="Unassembled WGS sequence"/>
</dbReference>
<keyword evidence="7" id="KW-0460">Magnesium</keyword>
<evidence type="ECO:0000256" key="1">
    <source>
        <dbReference type="ARBA" id="ARBA00001946"/>
    </source>
</evidence>
<accession>A0A916Q9A7</accession>
<dbReference type="EMBL" id="BLYI01000014">
    <property type="protein sequence ID" value="GFO84363.1"/>
    <property type="molecule type" value="Genomic_DNA"/>
</dbReference>
<keyword evidence="2 9" id="KW-0808">Transferase</keyword>
<evidence type="ECO:0000256" key="6">
    <source>
        <dbReference type="ARBA" id="ARBA00022741"/>
    </source>
</evidence>
<dbReference type="InterPro" id="IPR050264">
    <property type="entry name" value="Bact_CCA-adding_enz_type3_sf"/>
</dbReference>
<name>A0A916Q9A7_9FIRM</name>
<dbReference type="InterPro" id="IPR032828">
    <property type="entry name" value="PolyA_RNA-bd"/>
</dbReference>
<dbReference type="InterPro" id="IPR032810">
    <property type="entry name" value="CCA-adding_enz_C"/>
</dbReference>
<dbReference type="AlphaFoldDB" id="A0A916Q9A7"/>
<evidence type="ECO:0000256" key="7">
    <source>
        <dbReference type="ARBA" id="ARBA00022842"/>
    </source>
</evidence>
<dbReference type="CDD" id="cd05398">
    <property type="entry name" value="NT_ClassII-CCAase"/>
    <property type="match status" value="1"/>
</dbReference>
<evidence type="ECO:0000256" key="8">
    <source>
        <dbReference type="ARBA" id="ARBA00022884"/>
    </source>
</evidence>
<dbReference type="InterPro" id="IPR002646">
    <property type="entry name" value="PolA_pol_head_dom"/>
</dbReference>
<dbReference type="SUPFAM" id="SSF81891">
    <property type="entry name" value="Poly A polymerase C-terminal region-like"/>
    <property type="match status" value="1"/>
</dbReference>
<keyword evidence="14" id="KW-1185">Reference proteome</keyword>
<organism evidence="13 14">
    <name type="scientific">Anaerostipes butyraticus</name>
    <dbReference type="NCBI Taxonomy" id="645466"/>
    <lineage>
        <taxon>Bacteria</taxon>
        <taxon>Bacillati</taxon>
        <taxon>Bacillota</taxon>
        <taxon>Clostridia</taxon>
        <taxon>Lachnospirales</taxon>
        <taxon>Lachnospiraceae</taxon>
        <taxon>Anaerostipes</taxon>
    </lineage>
</organism>
<evidence type="ECO:0000256" key="9">
    <source>
        <dbReference type="RuleBase" id="RU003953"/>
    </source>
</evidence>
<keyword evidence="3" id="KW-0819">tRNA processing</keyword>
<dbReference type="GO" id="GO:0008033">
    <property type="term" value="P:tRNA processing"/>
    <property type="evidence" value="ECO:0007669"/>
    <property type="project" value="UniProtKB-KW"/>
</dbReference>
<evidence type="ECO:0000256" key="4">
    <source>
        <dbReference type="ARBA" id="ARBA00022695"/>
    </source>
</evidence>
<sequence length="450" mass="51820">MMKIKMPVQAQKIIKRLEEAGHEAYIVGGCVRDSILGKHPADWDITTSASPVEIKELFSYTIDTGIEHGTVTVMADHQPFEVTTYRVDGKYEDHRRPKEVHFTKSLEEDLLRRDFTINAMAYSDTKGLVDLYGGRADLEEGIIRCVGNASERFDEDALRILRALRFQAQLGFQIEEETKAAIRRQARFLKDISAERIRVELDKLLVSDHPEVLADAYKLGVTEVILPEFDTMMETPQNNPHHKYNVGMHTIEALKHIEPDSILRWTMLLHDAGKPEARVEGKDKDHFKMHPVIGEKIAEKIIRRLKFDNQTLKQVKTLVLWHDRRFASPEEASLKTVRRWVSQIGPEMFEKLMKIQAADIAAQSEYHREEKEEVLARTKELFRQVLEAQDCLSVRDLAVGGTDLIEAGVPQGREVGQMLSWLLDQVLETPELNKKEILMRLVKEKREREQ</sequence>
<dbReference type="Pfam" id="PF13735">
    <property type="entry name" value="tRNA_NucTran2_2"/>
    <property type="match status" value="1"/>
</dbReference>
<dbReference type="PANTHER" id="PTHR46173">
    <property type="entry name" value="CCA TRNA NUCLEOTIDYLTRANSFERASE 1, MITOCHONDRIAL"/>
    <property type="match status" value="1"/>
</dbReference>
<keyword evidence="6" id="KW-0547">Nucleotide-binding</keyword>
<dbReference type="GO" id="GO:0000166">
    <property type="term" value="F:nucleotide binding"/>
    <property type="evidence" value="ECO:0007669"/>
    <property type="project" value="UniProtKB-KW"/>
</dbReference>
<evidence type="ECO:0000259" key="12">
    <source>
        <dbReference type="Pfam" id="PF13735"/>
    </source>
</evidence>
<evidence type="ECO:0000259" key="10">
    <source>
        <dbReference type="Pfam" id="PF01743"/>
    </source>
</evidence>
<evidence type="ECO:0000259" key="11">
    <source>
        <dbReference type="Pfam" id="PF12627"/>
    </source>
</evidence>
<dbReference type="Gene3D" id="1.10.3090.10">
    <property type="entry name" value="cca-adding enzyme, domain 2"/>
    <property type="match status" value="1"/>
</dbReference>
<feature type="domain" description="Poly A polymerase head" evidence="10">
    <location>
        <begin position="24"/>
        <end position="144"/>
    </location>
</feature>
<proteinExistence type="inferred from homology"/>
<comment type="cofactor">
    <cofactor evidence="1">
        <name>Mg(2+)</name>
        <dbReference type="ChEBI" id="CHEBI:18420"/>
    </cofactor>
</comment>
<evidence type="ECO:0000256" key="2">
    <source>
        <dbReference type="ARBA" id="ARBA00022679"/>
    </source>
</evidence>
<dbReference type="PANTHER" id="PTHR46173:SF1">
    <property type="entry name" value="CCA TRNA NUCLEOTIDYLTRANSFERASE 1, MITOCHONDRIAL"/>
    <property type="match status" value="1"/>
</dbReference>
<keyword evidence="5" id="KW-0479">Metal-binding</keyword>
<dbReference type="NCBIfam" id="NF009814">
    <property type="entry name" value="PRK13299.1"/>
    <property type="match status" value="1"/>
</dbReference>
<comment type="similarity">
    <text evidence="9">Belongs to the tRNA nucleotidyltransferase/poly(A) polymerase family.</text>
</comment>
<feature type="domain" description="tRNA nucleotidyltransferase/poly(A) polymerase RNA and SrmB- binding" evidence="11">
    <location>
        <begin position="171"/>
        <end position="231"/>
    </location>
</feature>
<evidence type="ECO:0000313" key="13">
    <source>
        <dbReference type="EMBL" id="GFO84363.1"/>
    </source>
</evidence>